<feature type="region of interest" description="Disordered" evidence="1">
    <location>
        <begin position="238"/>
        <end position="267"/>
    </location>
</feature>
<feature type="compositionally biased region" description="Basic and acidic residues" evidence="1">
    <location>
        <begin position="142"/>
        <end position="151"/>
    </location>
</feature>
<keyword evidence="3" id="KW-0347">Helicase</keyword>
<feature type="region of interest" description="Disordered" evidence="1">
    <location>
        <begin position="142"/>
        <end position="211"/>
    </location>
</feature>
<dbReference type="EMBL" id="JAADYS010000745">
    <property type="protein sequence ID" value="KAF4467449.1"/>
    <property type="molecule type" value="Genomic_DNA"/>
</dbReference>
<keyword evidence="3" id="KW-0547">Nucleotide-binding</keyword>
<dbReference type="GO" id="GO:0004386">
    <property type="term" value="F:helicase activity"/>
    <property type="evidence" value="ECO:0007669"/>
    <property type="project" value="UniProtKB-KW"/>
</dbReference>
<proteinExistence type="predicted"/>
<dbReference type="Gene3D" id="3.30.710.10">
    <property type="entry name" value="Potassium Channel Kv1.1, Chain A"/>
    <property type="match status" value="1"/>
</dbReference>
<dbReference type="CDD" id="cd18186">
    <property type="entry name" value="BTB_POZ_ZBTB_KLHL-like"/>
    <property type="match status" value="1"/>
</dbReference>
<comment type="caution">
    <text evidence="3">The sequence shown here is derived from an EMBL/GenBank/DDBJ whole genome shotgun (WGS) entry which is preliminary data.</text>
</comment>
<dbReference type="SUPFAM" id="SSF54695">
    <property type="entry name" value="POZ domain"/>
    <property type="match status" value="1"/>
</dbReference>
<dbReference type="InterPro" id="IPR000210">
    <property type="entry name" value="BTB/POZ_dom"/>
</dbReference>
<dbReference type="Pfam" id="PF00651">
    <property type="entry name" value="BTB"/>
    <property type="match status" value="1"/>
</dbReference>
<dbReference type="Proteomes" id="UP000554235">
    <property type="component" value="Unassembled WGS sequence"/>
</dbReference>
<keyword evidence="3" id="KW-0378">Hydrolase</keyword>
<dbReference type="PANTHER" id="PTHR47843:SF6">
    <property type="entry name" value="BTB DOMAIN-CONTAINING PROTEIN"/>
    <property type="match status" value="1"/>
</dbReference>
<keyword evidence="3" id="KW-0067">ATP-binding</keyword>
<feature type="compositionally biased region" description="Pro residues" evidence="1">
    <location>
        <begin position="243"/>
        <end position="263"/>
    </location>
</feature>
<gene>
    <name evidence="3" type="ORF">FALBO_5676</name>
</gene>
<feature type="domain" description="BTB" evidence="2">
    <location>
        <begin position="64"/>
        <end position="134"/>
    </location>
</feature>
<dbReference type="OrthoDB" id="6359816at2759"/>
<dbReference type="PANTHER" id="PTHR47843">
    <property type="entry name" value="BTB DOMAIN-CONTAINING PROTEIN-RELATED"/>
    <property type="match status" value="1"/>
</dbReference>
<dbReference type="PROSITE" id="PS50097">
    <property type="entry name" value="BTB"/>
    <property type="match status" value="1"/>
</dbReference>
<name>A0A8H4LGB3_9HYPO</name>
<evidence type="ECO:0000313" key="3">
    <source>
        <dbReference type="EMBL" id="KAF4467449.1"/>
    </source>
</evidence>
<reference evidence="3 4" key="1">
    <citation type="submission" date="2020-01" db="EMBL/GenBank/DDBJ databases">
        <title>Identification and distribution of gene clusters putatively required for synthesis of sphingolipid metabolism inhibitors in phylogenetically diverse species of the filamentous fungus Fusarium.</title>
        <authorList>
            <person name="Kim H.-S."/>
            <person name="Busman M."/>
            <person name="Brown D.W."/>
            <person name="Divon H."/>
            <person name="Uhlig S."/>
            <person name="Proctor R.H."/>
        </authorList>
    </citation>
    <scope>NUCLEOTIDE SEQUENCE [LARGE SCALE GENOMIC DNA]</scope>
    <source>
        <strain evidence="3 4">NRRL 20459</strain>
    </source>
</reference>
<protein>
    <submittedName>
        <fullName evidence="3">Helicase polq</fullName>
    </submittedName>
</protein>
<organism evidence="3 4">
    <name type="scientific">Fusarium albosuccineum</name>
    <dbReference type="NCBI Taxonomy" id="1237068"/>
    <lineage>
        <taxon>Eukaryota</taxon>
        <taxon>Fungi</taxon>
        <taxon>Dikarya</taxon>
        <taxon>Ascomycota</taxon>
        <taxon>Pezizomycotina</taxon>
        <taxon>Sordariomycetes</taxon>
        <taxon>Hypocreomycetidae</taxon>
        <taxon>Hypocreales</taxon>
        <taxon>Nectriaceae</taxon>
        <taxon>Fusarium</taxon>
        <taxon>Fusarium decemcellulare species complex</taxon>
    </lineage>
</organism>
<keyword evidence="4" id="KW-1185">Reference proteome</keyword>
<evidence type="ECO:0000256" key="1">
    <source>
        <dbReference type="SAM" id="MobiDB-lite"/>
    </source>
</evidence>
<sequence>MAQAAEAGGTTVTVHTLAEAMSAPSGPPNVVVLDRDYQESKEEKQPSTTRDLWISSVDGRYSSPPVPVRVGPLNNIQTFYVHRDILTRAEWFRKALCGDFKEAGEQVIDLPEEDPAVFHFLIAFLYEGRFEPIRPAASALEPRVDKGKGLDVDPEPAEASDSSSSGNSSGSDRSSGSPGPGWRQRRRRNRQARNSDADRNPQKQPGLHRPGCRCPRCLARQDFARCWHCGVRRFRDENRPYRAQPPPGRHPPPPIPYGPPPHAQPRADHPTRIMGEDLRTWFLTYELNLDVYICANRFLMDDFRKAVMRSCIDMLETAGTDAALPEVLHLTKRLYRGVPEVDPLLKMVLARVGFLQPLLWKRAPEATSEFLVSNPELAATILRETVMRHDAIRVVGDLPPMEHVGNVSAAYEDERQHLEGEALPPGVFRY</sequence>
<evidence type="ECO:0000313" key="4">
    <source>
        <dbReference type="Proteomes" id="UP000554235"/>
    </source>
</evidence>
<dbReference type="InterPro" id="IPR011333">
    <property type="entry name" value="SKP1/BTB/POZ_sf"/>
</dbReference>
<accession>A0A8H4LGB3</accession>
<evidence type="ECO:0000259" key="2">
    <source>
        <dbReference type="PROSITE" id="PS50097"/>
    </source>
</evidence>
<dbReference type="AlphaFoldDB" id="A0A8H4LGB3"/>
<feature type="compositionally biased region" description="Low complexity" evidence="1">
    <location>
        <begin position="160"/>
        <end position="182"/>
    </location>
</feature>